<accession>A0ABM4UYZ2</accession>
<proteinExistence type="predicted"/>
<dbReference type="RefSeq" id="XP_071912500.1">
    <property type="nucleotide sequence ID" value="XM_072056399.1"/>
</dbReference>
<protein>
    <submittedName>
        <fullName evidence="3">Methyl jasmonate esterase 1-like</fullName>
    </submittedName>
</protein>
<dbReference type="InterPro" id="IPR029058">
    <property type="entry name" value="AB_hydrolase_fold"/>
</dbReference>
<organism evidence="2 3">
    <name type="scientific">Coffea arabica</name>
    <name type="common">Arabian coffee</name>
    <dbReference type="NCBI Taxonomy" id="13443"/>
    <lineage>
        <taxon>Eukaryota</taxon>
        <taxon>Viridiplantae</taxon>
        <taxon>Streptophyta</taxon>
        <taxon>Embryophyta</taxon>
        <taxon>Tracheophyta</taxon>
        <taxon>Spermatophyta</taxon>
        <taxon>Magnoliopsida</taxon>
        <taxon>eudicotyledons</taxon>
        <taxon>Gunneridae</taxon>
        <taxon>Pentapetalae</taxon>
        <taxon>asterids</taxon>
        <taxon>lamiids</taxon>
        <taxon>Gentianales</taxon>
        <taxon>Rubiaceae</taxon>
        <taxon>Ixoroideae</taxon>
        <taxon>Gardenieae complex</taxon>
        <taxon>Bertiereae - Coffeeae clade</taxon>
        <taxon>Coffeeae</taxon>
        <taxon>Coffea</taxon>
    </lineage>
</organism>
<feature type="domain" description="AB hydrolase-1" evidence="1">
    <location>
        <begin position="8"/>
        <end position="248"/>
    </location>
</feature>
<dbReference type="InterPro" id="IPR045889">
    <property type="entry name" value="MES/HNL"/>
</dbReference>
<gene>
    <name evidence="3" type="primary">LOC113696411</name>
</gene>
<keyword evidence="2" id="KW-1185">Reference proteome</keyword>
<sequence length="259" mass="29151">MVGNRSHFLLVHGACLGAWSWYKLVTLLEEAGHKVTALDLAASGRNQERIQDVLTIDDYHKPLFSFMDALSPEEKVILVGHSMGGYAVSSAMERYPEKIDFAVFVSAHMLGPELPLDKLDEWFCPGPEYYLDSEQKKINVSGGTQTIILFGNEFLAKRVYTNSPLEDLKLATLLVRPTKFFTDQESNQQLRVTEEKYGSVRRAYFIGGSDVAMPADVQRWMVENNPPDVAKEIKEADHMVMISKAQELCTNLLEITSMV</sequence>
<dbReference type="Gene3D" id="3.40.50.1820">
    <property type="entry name" value="alpha/beta hydrolase"/>
    <property type="match status" value="1"/>
</dbReference>
<dbReference type="Pfam" id="PF12697">
    <property type="entry name" value="Abhydrolase_6"/>
    <property type="match status" value="1"/>
</dbReference>
<dbReference type="SUPFAM" id="SSF53474">
    <property type="entry name" value="alpha/beta-Hydrolases"/>
    <property type="match status" value="1"/>
</dbReference>
<dbReference type="GeneID" id="113696411"/>
<reference evidence="3" key="1">
    <citation type="submission" date="2025-08" db="UniProtKB">
        <authorList>
            <consortium name="RefSeq"/>
        </authorList>
    </citation>
    <scope>IDENTIFICATION</scope>
    <source>
        <tissue evidence="3">Leaves</tissue>
    </source>
</reference>
<dbReference type="Proteomes" id="UP001652660">
    <property type="component" value="Chromosome 6e"/>
</dbReference>
<dbReference type="InterPro" id="IPR000073">
    <property type="entry name" value="AB_hydrolase_1"/>
</dbReference>
<dbReference type="PANTHER" id="PTHR10992">
    <property type="entry name" value="METHYLESTERASE FAMILY MEMBER"/>
    <property type="match status" value="1"/>
</dbReference>
<evidence type="ECO:0000313" key="2">
    <source>
        <dbReference type="Proteomes" id="UP001652660"/>
    </source>
</evidence>
<dbReference type="PANTHER" id="PTHR10992:SF943">
    <property type="entry name" value="METHYLESTERASE 10"/>
    <property type="match status" value="1"/>
</dbReference>
<evidence type="ECO:0000313" key="3">
    <source>
        <dbReference type="RefSeq" id="XP_071912500.1"/>
    </source>
</evidence>
<name>A0ABM4UYZ2_COFAR</name>
<evidence type="ECO:0000259" key="1">
    <source>
        <dbReference type="Pfam" id="PF12697"/>
    </source>
</evidence>